<proteinExistence type="predicted"/>
<feature type="transmembrane region" description="Helical" evidence="1">
    <location>
        <begin position="318"/>
        <end position="339"/>
    </location>
</feature>
<feature type="transmembrane region" description="Helical" evidence="1">
    <location>
        <begin position="98"/>
        <end position="122"/>
    </location>
</feature>
<comment type="caution">
    <text evidence="3">The sequence shown here is derived from an EMBL/GenBank/DDBJ whole genome shotgun (WGS) entry which is preliminary data.</text>
</comment>
<keyword evidence="1" id="KW-0472">Membrane</keyword>
<evidence type="ECO:0000256" key="1">
    <source>
        <dbReference type="SAM" id="Phobius"/>
    </source>
</evidence>
<organism evidence="3 4">
    <name type="scientific">Mycena metata</name>
    <dbReference type="NCBI Taxonomy" id="1033252"/>
    <lineage>
        <taxon>Eukaryota</taxon>
        <taxon>Fungi</taxon>
        <taxon>Dikarya</taxon>
        <taxon>Basidiomycota</taxon>
        <taxon>Agaricomycotina</taxon>
        <taxon>Agaricomycetes</taxon>
        <taxon>Agaricomycetidae</taxon>
        <taxon>Agaricales</taxon>
        <taxon>Marasmiineae</taxon>
        <taxon>Mycenaceae</taxon>
        <taxon>Mycena</taxon>
    </lineage>
</organism>
<dbReference type="PANTHER" id="PTHR40465:SF1">
    <property type="entry name" value="DUF6534 DOMAIN-CONTAINING PROTEIN"/>
    <property type="match status" value="1"/>
</dbReference>
<feature type="transmembrane region" description="Helical" evidence="1">
    <location>
        <begin position="207"/>
        <end position="226"/>
    </location>
</feature>
<evidence type="ECO:0000259" key="2">
    <source>
        <dbReference type="Pfam" id="PF20152"/>
    </source>
</evidence>
<dbReference type="AlphaFoldDB" id="A0AAD7JMT1"/>
<evidence type="ECO:0000313" key="4">
    <source>
        <dbReference type="Proteomes" id="UP001215598"/>
    </source>
</evidence>
<feature type="transmembrane region" description="Helical" evidence="1">
    <location>
        <begin position="134"/>
        <end position="157"/>
    </location>
</feature>
<keyword evidence="1" id="KW-0812">Transmembrane</keyword>
<dbReference type="Pfam" id="PF20152">
    <property type="entry name" value="DUF6534"/>
    <property type="match status" value="1"/>
</dbReference>
<dbReference type="PANTHER" id="PTHR40465">
    <property type="entry name" value="CHROMOSOME 1, WHOLE GENOME SHOTGUN SEQUENCE"/>
    <property type="match status" value="1"/>
</dbReference>
<dbReference type="EMBL" id="JARKIB010000020">
    <property type="protein sequence ID" value="KAJ7768243.1"/>
    <property type="molecule type" value="Genomic_DNA"/>
</dbReference>
<dbReference type="InterPro" id="IPR045339">
    <property type="entry name" value="DUF6534"/>
</dbReference>
<keyword evidence="4" id="KW-1185">Reference proteome</keyword>
<feature type="transmembrane region" description="Helical" evidence="1">
    <location>
        <begin position="287"/>
        <end position="312"/>
    </location>
</feature>
<gene>
    <name evidence="3" type="ORF">B0H16DRAFT_311394</name>
</gene>
<dbReference type="Proteomes" id="UP001215598">
    <property type="component" value="Unassembled WGS sequence"/>
</dbReference>
<accession>A0AAD7JMT1</accession>
<sequence length="404" mass="44755">MSGLADASSNCLDSAEKYASPQTRDLFLKNSCRWPRYPAINSESLKPLLCICCPLCVSITPLGCGSHRETKMEATQPACTCWLIGPTMTVNATIDNTYGLLFIAMVISVASYGVAILQFWLYIRKYHSTDPLALKLLVIAVLLCDTCQQALLCSGVYTYLVSAITKPALIFSLPRTVMVELFFSCAIATLVQQFYCWRIYQIGKNIYLAAAVSLIGWSACATLLVYSVKTLNFKFLDDLIELKMLAIASNSLSTVTDISISLVLMIQLHSIKTGSGFKKTMDMINSLMVFTFNNGLPTSACSVVATVSIVAFPRTFLYIFWFLLLGRFYTNSLFVTLNCRDYIQAASKRIGQEEYSLEASDLARTSRASHHDIIAIRMVTDTVSDFQPSQDAESQRGFKSQLTS</sequence>
<protein>
    <recommendedName>
        <fullName evidence="2">DUF6534 domain-containing protein</fullName>
    </recommendedName>
</protein>
<feature type="domain" description="DUF6534" evidence="2">
    <location>
        <begin position="253"/>
        <end position="342"/>
    </location>
</feature>
<reference evidence="3" key="1">
    <citation type="submission" date="2023-03" db="EMBL/GenBank/DDBJ databases">
        <title>Massive genome expansion in bonnet fungi (Mycena s.s.) driven by repeated elements and novel gene families across ecological guilds.</title>
        <authorList>
            <consortium name="Lawrence Berkeley National Laboratory"/>
            <person name="Harder C.B."/>
            <person name="Miyauchi S."/>
            <person name="Viragh M."/>
            <person name="Kuo A."/>
            <person name="Thoen E."/>
            <person name="Andreopoulos B."/>
            <person name="Lu D."/>
            <person name="Skrede I."/>
            <person name="Drula E."/>
            <person name="Henrissat B."/>
            <person name="Morin E."/>
            <person name="Kohler A."/>
            <person name="Barry K."/>
            <person name="LaButti K."/>
            <person name="Morin E."/>
            <person name="Salamov A."/>
            <person name="Lipzen A."/>
            <person name="Mereny Z."/>
            <person name="Hegedus B."/>
            <person name="Baldrian P."/>
            <person name="Stursova M."/>
            <person name="Weitz H."/>
            <person name="Taylor A."/>
            <person name="Grigoriev I.V."/>
            <person name="Nagy L.G."/>
            <person name="Martin F."/>
            <person name="Kauserud H."/>
        </authorList>
    </citation>
    <scope>NUCLEOTIDE SEQUENCE</scope>
    <source>
        <strain evidence="3">CBHHK182m</strain>
    </source>
</reference>
<name>A0AAD7JMT1_9AGAR</name>
<evidence type="ECO:0000313" key="3">
    <source>
        <dbReference type="EMBL" id="KAJ7768243.1"/>
    </source>
</evidence>
<feature type="transmembrane region" description="Helical" evidence="1">
    <location>
        <begin position="177"/>
        <end position="195"/>
    </location>
</feature>
<keyword evidence="1" id="KW-1133">Transmembrane helix</keyword>